<dbReference type="CDD" id="cd09873">
    <property type="entry name" value="PIN_Pae0151-like"/>
    <property type="match status" value="1"/>
</dbReference>
<dbReference type="RefSeq" id="WP_051658217.1">
    <property type="nucleotide sequence ID" value="NZ_CP007794.1"/>
</dbReference>
<dbReference type="InterPro" id="IPR044153">
    <property type="entry name" value="PIN_Pae0151-like"/>
</dbReference>
<feature type="domain" description="PIN" evidence="7">
    <location>
        <begin position="4"/>
        <end position="120"/>
    </location>
</feature>
<keyword evidence="2 6" id="KW-0540">Nuclease</keyword>
<reference evidence="8 10" key="1">
    <citation type="journal article" date="2014" name="Genome Announc.">
        <title>Complete Genome Sequence of the Model Rhizosphere Strain Azospirillum brasilense Az39, Successfully Applied in Agriculture.</title>
        <authorList>
            <person name="Rivera D."/>
            <person name="Revale S."/>
            <person name="Molina R."/>
            <person name="Gualpa J."/>
            <person name="Puente M."/>
            <person name="Maroniche G."/>
            <person name="Paris G."/>
            <person name="Baker D."/>
            <person name="Clavijo B."/>
            <person name="McLay K."/>
            <person name="Spaepen S."/>
            <person name="Perticari A."/>
            <person name="Vazquez M."/>
            <person name="Wisniewski-Dye F."/>
            <person name="Watkins C."/>
            <person name="Martinez-Abarca F."/>
            <person name="Vanderleyden J."/>
            <person name="Cassan F."/>
        </authorList>
    </citation>
    <scope>NUCLEOTIDE SEQUENCE [LARGE SCALE GENOMIC DNA]</scope>
    <source>
        <strain evidence="8 10">Az39</strain>
        <plasmid evidence="8">AbAZ39_p1</plasmid>
    </source>
</reference>
<evidence type="ECO:0000256" key="2">
    <source>
        <dbReference type="ARBA" id="ARBA00022722"/>
    </source>
</evidence>
<evidence type="ECO:0000256" key="4">
    <source>
        <dbReference type="ARBA" id="ARBA00022801"/>
    </source>
</evidence>
<dbReference type="GO" id="GO:0090729">
    <property type="term" value="F:toxin activity"/>
    <property type="evidence" value="ECO:0007669"/>
    <property type="project" value="UniProtKB-KW"/>
</dbReference>
<gene>
    <name evidence="6" type="primary">vapC</name>
    <name evidence="8" type="ORF">ABAZ39_18085</name>
    <name evidence="9" type="ORF">C1S70_03595</name>
</gene>
<dbReference type="PANTHER" id="PTHR35901">
    <property type="entry name" value="RIBONUCLEASE VAPC3"/>
    <property type="match status" value="1"/>
</dbReference>
<dbReference type="Proteomes" id="UP000027186">
    <property type="component" value="Plasmid AbAZ39_p1"/>
</dbReference>
<geneLocation type="plasmid" evidence="9">
    <name>p1unnanmed</name>
</geneLocation>
<name>A0A060DM39_9PROT</name>
<protein>
    <recommendedName>
        <fullName evidence="6">Ribonuclease VapC</fullName>
        <shortName evidence="6">RNase VapC</shortName>
        <ecNumber evidence="6">3.1.-.-</ecNumber>
    </recommendedName>
    <alternativeName>
        <fullName evidence="6">Toxin VapC</fullName>
    </alternativeName>
</protein>
<feature type="binding site" evidence="6">
    <location>
        <position position="6"/>
    </location>
    <ligand>
        <name>Mg(2+)</name>
        <dbReference type="ChEBI" id="CHEBI:18420"/>
    </ligand>
</feature>
<keyword evidence="3 6" id="KW-0479">Metal-binding</keyword>
<keyword evidence="4 6" id="KW-0378">Hydrolase</keyword>
<evidence type="ECO:0000256" key="1">
    <source>
        <dbReference type="ARBA" id="ARBA00022649"/>
    </source>
</evidence>
<reference evidence="9 11" key="2">
    <citation type="submission" date="2018-01" db="EMBL/GenBank/DDBJ databases">
        <title>Whole genome sequence of Azospirillum brasilense REC3 isolated from strawberry roots.</title>
        <authorList>
            <person name="Fontana C.A."/>
            <person name="Salazar S.M."/>
            <person name="Bassi D."/>
            <person name="Puglisi E."/>
            <person name="Lovaisa N.C."/>
            <person name="Toffoli L.M."/>
            <person name="Pedraza R."/>
            <person name="Cocconcelli P.S."/>
        </authorList>
    </citation>
    <scope>NUCLEOTIDE SEQUENCE [LARGE SCALE GENOMIC DNA]</scope>
    <source>
        <strain evidence="9 11">REC3</strain>
        <plasmid evidence="9">p1unnanmed</plasmid>
    </source>
</reference>
<dbReference type="PANTHER" id="PTHR35901:SF1">
    <property type="entry name" value="EXONUCLEASE VAPC9"/>
    <property type="match status" value="1"/>
</dbReference>
<keyword evidence="6" id="KW-0800">Toxin</keyword>
<dbReference type="EC" id="3.1.-.-" evidence="6"/>
<dbReference type="EMBL" id="CP007794">
    <property type="protein sequence ID" value="AIB13850.1"/>
    <property type="molecule type" value="Genomic_DNA"/>
</dbReference>
<evidence type="ECO:0000313" key="10">
    <source>
        <dbReference type="Proteomes" id="UP000027186"/>
    </source>
</evidence>
<comment type="similarity">
    <text evidence="6">Belongs to the PINc/VapC protein family.</text>
</comment>
<dbReference type="EMBL" id="POWG01000002">
    <property type="protein sequence ID" value="PNR00492.1"/>
    <property type="molecule type" value="Genomic_DNA"/>
</dbReference>
<organism evidence="8 10">
    <name type="scientific">Azospirillum argentinense</name>
    <dbReference type="NCBI Taxonomy" id="2970906"/>
    <lineage>
        <taxon>Bacteria</taxon>
        <taxon>Pseudomonadati</taxon>
        <taxon>Pseudomonadota</taxon>
        <taxon>Alphaproteobacteria</taxon>
        <taxon>Rhodospirillales</taxon>
        <taxon>Azospirillaceae</taxon>
        <taxon>Azospirillum</taxon>
    </lineage>
</organism>
<accession>A0A060DM39</accession>
<dbReference type="InterPro" id="IPR051619">
    <property type="entry name" value="TypeII_TA_RNase_PINc/VapC"/>
</dbReference>
<evidence type="ECO:0000313" key="8">
    <source>
        <dbReference type="EMBL" id="AIB13850.1"/>
    </source>
</evidence>
<evidence type="ECO:0000256" key="3">
    <source>
        <dbReference type="ARBA" id="ARBA00022723"/>
    </source>
</evidence>
<dbReference type="KEGG" id="abq:ABAZ39_18085"/>
<dbReference type="HAMAP" id="MF_00265">
    <property type="entry name" value="VapC_Nob1"/>
    <property type="match status" value="1"/>
</dbReference>
<comment type="cofactor">
    <cofactor evidence="6">
        <name>Mg(2+)</name>
        <dbReference type="ChEBI" id="CHEBI:18420"/>
    </cofactor>
</comment>
<feature type="binding site" evidence="6">
    <location>
        <position position="98"/>
    </location>
    <ligand>
        <name>Mg(2+)</name>
        <dbReference type="ChEBI" id="CHEBI:18420"/>
    </ligand>
</feature>
<keyword evidence="5 6" id="KW-0460">Magnesium</keyword>
<comment type="function">
    <text evidence="6">Toxic component of a toxin-antitoxin (TA) system. An RNase.</text>
</comment>
<dbReference type="InterPro" id="IPR029060">
    <property type="entry name" value="PIN-like_dom_sf"/>
</dbReference>
<dbReference type="GO" id="GO:0000287">
    <property type="term" value="F:magnesium ion binding"/>
    <property type="evidence" value="ECO:0007669"/>
    <property type="project" value="UniProtKB-UniRule"/>
</dbReference>
<keyword evidence="1 6" id="KW-1277">Toxin-antitoxin system</keyword>
<evidence type="ECO:0000259" key="7">
    <source>
        <dbReference type="Pfam" id="PF01850"/>
    </source>
</evidence>
<evidence type="ECO:0000313" key="9">
    <source>
        <dbReference type="EMBL" id="PNR00492.1"/>
    </source>
</evidence>
<dbReference type="InterPro" id="IPR022907">
    <property type="entry name" value="VapC_family"/>
</dbReference>
<dbReference type="OrthoDB" id="1524147at2"/>
<dbReference type="Pfam" id="PF01850">
    <property type="entry name" value="PIN"/>
    <property type="match status" value="1"/>
</dbReference>
<keyword evidence="8" id="KW-0614">Plasmid</keyword>
<dbReference type="GO" id="GO:0004540">
    <property type="term" value="F:RNA nuclease activity"/>
    <property type="evidence" value="ECO:0007669"/>
    <property type="project" value="InterPro"/>
</dbReference>
<proteinExistence type="inferred from homology"/>
<evidence type="ECO:0000313" key="11">
    <source>
        <dbReference type="Proteomes" id="UP000236268"/>
    </source>
</evidence>
<geneLocation type="plasmid" evidence="8 10">
    <name>AbAZ39_p1</name>
</geneLocation>
<accession>A0A2K1G6S6</accession>
<dbReference type="GO" id="GO:0016787">
    <property type="term" value="F:hydrolase activity"/>
    <property type="evidence" value="ECO:0007669"/>
    <property type="project" value="UniProtKB-KW"/>
</dbReference>
<dbReference type="Gene3D" id="3.40.50.1010">
    <property type="entry name" value="5'-nuclease"/>
    <property type="match status" value="1"/>
</dbReference>
<dbReference type="Proteomes" id="UP000236268">
    <property type="component" value="Unassembled WGS sequence"/>
</dbReference>
<dbReference type="AlphaFoldDB" id="A0A060DM39"/>
<dbReference type="InterPro" id="IPR002716">
    <property type="entry name" value="PIN_dom"/>
</dbReference>
<dbReference type="SUPFAM" id="SSF88723">
    <property type="entry name" value="PIN domain-like"/>
    <property type="match status" value="1"/>
</dbReference>
<sequence>MTLVVDASVAVLWGVEDPMAETAEALLLSSRPLIAPDFILIEVANAVWKIARRGGIQGEQAEGIVERIPRALTELVPPNVLWSQALRIARQLDHPVYDCAYLALAEARCAPLVTLDKRLHARTRSTPWETLTVLLGGGTVAV</sequence>
<evidence type="ECO:0000256" key="6">
    <source>
        <dbReference type="HAMAP-Rule" id="MF_00265"/>
    </source>
</evidence>
<evidence type="ECO:0000256" key="5">
    <source>
        <dbReference type="ARBA" id="ARBA00022842"/>
    </source>
</evidence>